<organism evidence="12 13">
    <name type="scientific">Acinetobacter larvae</name>
    <dbReference type="NCBI Taxonomy" id="1789224"/>
    <lineage>
        <taxon>Bacteria</taxon>
        <taxon>Pseudomonadati</taxon>
        <taxon>Pseudomonadota</taxon>
        <taxon>Gammaproteobacteria</taxon>
        <taxon>Moraxellales</taxon>
        <taxon>Moraxellaceae</taxon>
        <taxon>Acinetobacter</taxon>
    </lineage>
</organism>
<dbReference type="PANTHER" id="PTHR43690">
    <property type="entry name" value="NARDILYSIN"/>
    <property type="match status" value="1"/>
</dbReference>
<dbReference type="STRING" id="1789224.BFG52_11720"/>
<dbReference type="GO" id="GO:0006508">
    <property type="term" value="P:proteolysis"/>
    <property type="evidence" value="ECO:0007669"/>
    <property type="project" value="UniProtKB-KW"/>
</dbReference>
<dbReference type="GO" id="GO:0046872">
    <property type="term" value="F:metal ion binding"/>
    <property type="evidence" value="ECO:0007669"/>
    <property type="project" value="UniProtKB-KW"/>
</dbReference>
<evidence type="ECO:0000256" key="2">
    <source>
        <dbReference type="ARBA" id="ARBA00007261"/>
    </source>
</evidence>
<feature type="signal peptide" evidence="9">
    <location>
        <begin position="1"/>
        <end position="21"/>
    </location>
</feature>
<dbReference type="RefSeq" id="WP_067556362.1">
    <property type="nucleotide sequence ID" value="NZ_CP016895.1"/>
</dbReference>
<evidence type="ECO:0000256" key="6">
    <source>
        <dbReference type="ARBA" id="ARBA00022833"/>
    </source>
</evidence>
<evidence type="ECO:0000259" key="10">
    <source>
        <dbReference type="Pfam" id="PF00675"/>
    </source>
</evidence>
<evidence type="ECO:0000313" key="13">
    <source>
        <dbReference type="Proteomes" id="UP000093391"/>
    </source>
</evidence>
<evidence type="ECO:0000256" key="7">
    <source>
        <dbReference type="ARBA" id="ARBA00023049"/>
    </source>
</evidence>
<keyword evidence="3" id="KW-0645">Protease</keyword>
<dbReference type="InterPro" id="IPR001431">
    <property type="entry name" value="Pept_M16_Zn_BS"/>
</dbReference>
<dbReference type="SUPFAM" id="SSF63411">
    <property type="entry name" value="LuxS/MPP-like metallohydrolase"/>
    <property type="match status" value="4"/>
</dbReference>
<reference evidence="12 13" key="1">
    <citation type="submission" date="2016-08" db="EMBL/GenBank/DDBJ databases">
        <authorList>
            <person name="Seilhamer J.J."/>
        </authorList>
    </citation>
    <scope>NUCLEOTIDE SEQUENCE [LARGE SCALE GENOMIC DNA]</scope>
    <source>
        <strain evidence="12 13">BRTC-1</strain>
    </source>
</reference>
<dbReference type="AlphaFoldDB" id="A0A1B2M177"/>
<dbReference type="InterPro" id="IPR007863">
    <property type="entry name" value="Peptidase_M16_C"/>
</dbReference>
<protein>
    <submittedName>
        <fullName evidence="12">Peptidase M16</fullName>
    </submittedName>
</protein>
<evidence type="ECO:0000259" key="11">
    <source>
        <dbReference type="Pfam" id="PF05193"/>
    </source>
</evidence>
<dbReference type="Gene3D" id="3.30.830.10">
    <property type="entry name" value="Metalloenzyme, LuxS/M16 peptidase-like"/>
    <property type="match status" value="4"/>
</dbReference>
<keyword evidence="4" id="KW-0479">Metal-binding</keyword>
<evidence type="ECO:0000256" key="1">
    <source>
        <dbReference type="ARBA" id="ARBA00001947"/>
    </source>
</evidence>
<keyword evidence="5" id="KW-0378">Hydrolase</keyword>
<gene>
    <name evidence="12" type="ORF">BFG52_11720</name>
</gene>
<proteinExistence type="inferred from homology"/>
<evidence type="ECO:0000256" key="5">
    <source>
        <dbReference type="ARBA" id="ARBA00022801"/>
    </source>
</evidence>
<keyword evidence="6" id="KW-0862">Zinc</keyword>
<comment type="similarity">
    <text evidence="2 8">Belongs to the peptidase M16 family.</text>
</comment>
<dbReference type="PROSITE" id="PS00143">
    <property type="entry name" value="INSULINASE"/>
    <property type="match status" value="1"/>
</dbReference>
<feature type="domain" description="Peptidase M16 C-terminal" evidence="11">
    <location>
        <begin position="197"/>
        <end position="370"/>
    </location>
</feature>
<dbReference type="InterPro" id="IPR011249">
    <property type="entry name" value="Metalloenz_LuxS/M16"/>
</dbReference>
<evidence type="ECO:0000256" key="8">
    <source>
        <dbReference type="RuleBase" id="RU004447"/>
    </source>
</evidence>
<evidence type="ECO:0000313" key="12">
    <source>
        <dbReference type="EMBL" id="AOA58950.1"/>
    </source>
</evidence>
<feature type="domain" description="Peptidase M16 N-terminal" evidence="10">
    <location>
        <begin position="43"/>
        <end position="186"/>
    </location>
</feature>
<name>A0A1B2M177_9GAMM</name>
<dbReference type="Pfam" id="PF00675">
    <property type="entry name" value="Peptidase_M16"/>
    <property type="match status" value="1"/>
</dbReference>
<keyword evidence="9" id="KW-0732">Signal</keyword>
<feature type="domain" description="Peptidase M16 C-terminal" evidence="11">
    <location>
        <begin position="664"/>
        <end position="843"/>
    </location>
</feature>
<dbReference type="OrthoDB" id="9811314at2"/>
<feature type="chain" id="PRO_5008539935" evidence="9">
    <location>
        <begin position="22"/>
        <end position="926"/>
    </location>
</feature>
<dbReference type="Pfam" id="PF05193">
    <property type="entry name" value="Peptidase_M16_C"/>
    <property type="match status" value="2"/>
</dbReference>
<evidence type="ECO:0000256" key="9">
    <source>
        <dbReference type="SAM" id="SignalP"/>
    </source>
</evidence>
<evidence type="ECO:0000256" key="3">
    <source>
        <dbReference type="ARBA" id="ARBA00022670"/>
    </source>
</evidence>
<dbReference type="InterPro" id="IPR011765">
    <property type="entry name" value="Pept_M16_N"/>
</dbReference>
<accession>A0A1B2M177</accession>
<keyword evidence="13" id="KW-1185">Reference proteome</keyword>
<dbReference type="EMBL" id="CP016895">
    <property type="protein sequence ID" value="AOA58950.1"/>
    <property type="molecule type" value="Genomic_DNA"/>
</dbReference>
<comment type="cofactor">
    <cofactor evidence="1">
        <name>Zn(2+)</name>
        <dbReference type="ChEBI" id="CHEBI:29105"/>
    </cofactor>
</comment>
<dbReference type="InterPro" id="IPR050626">
    <property type="entry name" value="Peptidase_M16"/>
</dbReference>
<dbReference type="PANTHER" id="PTHR43690:SF17">
    <property type="entry name" value="PROTEIN YHJJ"/>
    <property type="match status" value="1"/>
</dbReference>
<dbReference type="KEGG" id="ala:BFG52_11720"/>
<dbReference type="GO" id="GO:0004222">
    <property type="term" value="F:metalloendopeptidase activity"/>
    <property type="evidence" value="ECO:0007669"/>
    <property type="project" value="InterPro"/>
</dbReference>
<evidence type="ECO:0000256" key="4">
    <source>
        <dbReference type="ARBA" id="ARBA00022723"/>
    </source>
</evidence>
<sequence length="926" mass="104851">MQLRKLSLVICLMTFSAASWAETVLVKSQHQIEEYKLDNGLRVILAPNDKENKVYLNTVYLTGSLNDPKSKGGLAHLLEHLAFKGTVDVKGEEFQRRLDQYTLFTNASTDYHSTKYINVVRPDQNAIDQVLYLEAQRMDKLVLQEKFVPSEIAIVMREREVRMDQPFSVLMDQVWKNLYGNQSLGRLPIGDLDELKSINMAELNQFYRDYYAPNNAIIVVSGKFDKATMLKKIEEKFGIIAARKIAESAKVPAFDINKMKQRDFTVQKGSDQIKLNMYVGNKDPNIQSILAISPALMGLVPSGHLYKDLVETGIANDSQVITWLDQDFNLVFVAAVYSPQQDVKKIDQSLIKTVEQAKPFTQSELDRVKNLVKNQGDAIQKDASALGARLADYVVSADGQWDQFFVDLKRIEKLSLSELNQQLTHYFVPEKRLSAHILPTPEDQKKAQQQQAETLKALDEQAAPEPLKDAVEYRTEAAEYLKKSQQYLQQSEQKIQRGQFANGLQYALFPTKTIDGKSYAKITIQFGTAEALFNKGPLLDLTAYLLLRASERYSLQDIADKSIAAGGSASAEAIDNGIAINIVANHEQFADYFQYIVEVLKNPSFEQSQFDLIKQQSLLSLDRPYTEPEVVAALTMSRLTETYQPGDLRYHFEPDLQKKQLDAATREQVQQLYRQFFAMNHAQIAMTGDFDPKAMQKVLKKQLATWSNKEKYQPLSSSYTRFQPQKHHVLAEQREFGNYQALLTMPVSQEHPDAPALMVLSYILGDSQLSSRLGLALREHRALVYGFASHISLDDQDEIGALFIEANYSAGKANEVSQVVHKALADLVKSGVTEQELAAAKANILKKRVTRLEDDRAIHAMLNHQLRYNKKMADRAVRDQAFARLTTADLHNVIRKYIKPEQLLEVMADQYGQDNQDIQPAAIQSK</sequence>
<dbReference type="Proteomes" id="UP000093391">
    <property type="component" value="Chromosome"/>
</dbReference>
<keyword evidence="7" id="KW-0482">Metalloprotease</keyword>